<dbReference type="Pfam" id="PF11026">
    <property type="entry name" value="DUF2721"/>
    <property type="match status" value="1"/>
</dbReference>
<accession>A0A4Y9EKI0</accession>
<dbReference type="EMBL" id="SIHO01000003">
    <property type="protein sequence ID" value="TFU01312.1"/>
    <property type="molecule type" value="Genomic_DNA"/>
</dbReference>
<dbReference type="RefSeq" id="WP_135246816.1">
    <property type="nucleotide sequence ID" value="NZ_SIHO01000003.1"/>
</dbReference>
<reference evidence="2 3" key="1">
    <citation type="submission" date="2019-02" db="EMBL/GenBank/DDBJ databases">
        <title>Polymorphobacter sp. isolated from the lake at the Tibet of China.</title>
        <authorList>
            <person name="Li A."/>
        </authorList>
    </citation>
    <scope>NUCLEOTIDE SEQUENCE [LARGE SCALE GENOMIC DNA]</scope>
    <source>
        <strain evidence="2 3">DJ1R-1</strain>
    </source>
</reference>
<evidence type="ECO:0000313" key="2">
    <source>
        <dbReference type="EMBL" id="TFU01312.1"/>
    </source>
</evidence>
<keyword evidence="1" id="KW-0812">Transmembrane</keyword>
<dbReference type="OrthoDB" id="5396182at2"/>
<dbReference type="InterPro" id="IPR021279">
    <property type="entry name" value="DUF2721"/>
</dbReference>
<feature type="transmembrane region" description="Helical" evidence="1">
    <location>
        <begin position="113"/>
        <end position="132"/>
    </location>
</feature>
<feature type="transmembrane region" description="Helical" evidence="1">
    <location>
        <begin position="76"/>
        <end position="101"/>
    </location>
</feature>
<feature type="transmembrane region" description="Helical" evidence="1">
    <location>
        <begin position="15"/>
        <end position="35"/>
    </location>
</feature>
<dbReference type="AlphaFoldDB" id="A0A4Y9EKI0"/>
<keyword evidence="1" id="KW-1133">Transmembrane helix</keyword>
<proteinExistence type="predicted"/>
<keyword evidence="1" id="KW-0472">Membrane</keyword>
<organism evidence="2 3">
    <name type="scientific">Glacieibacterium arshaanense</name>
    <dbReference type="NCBI Taxonomy" id="2511025"/>
    <lineage>
        <taxon>Bacteria</taxon>
        <taxon>Pseudomonadati</taxon>
        <taxon>Pseudomonadota</taxon>
        <taxon>Alphaproteobacteria</taxon>
        <taxon>Sphingomonadales</taxon>
        <taxon>Sphingosinicellaceae</taxon>
        <taxon>Glacieibacterium</taxon>
    </lineage>
</organism>
<keyword evidence="3" id="KW-1185">Reference proteome</keyword>
<evidence type="ECO:0000313" key="3">
    <source>
        <dbReference type="Proteomes" id="UP000297737"/>
    </source>
</evidence>
<gene>
    <name evidence="2" type="ORF">EUV02_13540</name>
</gene>
<evidence type="ECO:0000256" key="1">
    <source>
        <dbReference type="SAM" id="Phobius"/>
    </source>
</evidence>
<dbReference type="Proteomes" id="UP000297737">
    <property type="component" value="Unassembled WGS sequence"/>
</dbReference>
<protein>
    <submittedName>
        <fullName evidence="2">DUF2721 domain-containing protein</fullName>
    </submittedName>
</protein>
<sequence>MIVEPVAVDNIAHNIQLAVAPVFLLTGIGSVLNVLTTRLGRVIDRARGIEAHFPEFGAEDRAIAIRELRVLDRRMATVHIAIALCTMSALLVCVLVSILFIGDFVPVPPSTTIAALFVVAMTLLIGGLVMFLREIRLATRSVRVNQALIGADPSQPGG</sequence>
<comment type="caution">
    <text evidence="2">The sequence shown here is derived from an EMBL/GenBank/DDBJ whole genome shotgun (WGS) entry which is preliminary data.</text>
</comment>
<name>A0A4Y9EKI0_9SPHN</name>